<evidence type="ECO:0008006" key="4">
    <source>
        <dbReference type="Google" id="ProtNLM"/>
    </source>
</evidence>
<feature type="compositionally biased region" description="Basic residues" evidence="1">
    <location>
        <begin position="1"/>
        <end position="11"/>
    </location>
</feature>
<dbReference type="GeneID" id="96001894"/>
<feature type="region of interest" description="Disordered" evidence="1">
    <location>
        <begin position="183"/>
        <end position="260"/>
    </location>
</feature>
<dbReference type="Proteomes" id="UP000803884">
    <property type="component" value="Unassembled WGS sequence"/>
</dbReference>
<dbReference type="EMBL" id="JAAQHG020000001">
    <property type="protein sequence ID" value="KAL1591153.1"/>
    <property type="molecule type" value="Genomic_DNA"/>
</dbReference>
<dbReference type="Pfam" id="PF08193">
    <property type="entry name" value="INO80_Ies4"/>
    <property type="match status" value="1"/>
</dbReference>
<proteinExistence type="predicted"/>
<dbReference type="RefSeq" id="XP_069234258.1">
    <property type="nucleotide sequence ID" value="XM_069369056.1"/>
</dbReference>
<reference evidence="2 3" key="1">
    <citation type="journal article" date="2020" name="Microbiol. Resour. Announc.">
        <title>Draft Genome Sequence of a Cladosporium Species Isolated from the Mesophotic Ascidian Didemnum maculosum.</title>
        <authorList>
            <person name="Gioti A."/>
            <person name="Siaperas R."/>
            <person name="Nikolaivits E."/>
            <person name="Le Goff G."/>
            <person name="Ouazzani J."/>
            <person name="Kotoulas G."/>
            <person name="Topakas E."/>
        </authorList>
    </citation>
    <scope>NUCLEOTIDE SEQUENCE [LARGE SCALE GENOMIC DNA]</scope>
    <source>
        <strain evidence="2 3">TM138-S3</strain>
    </source>
</reference>
<accession>A0AB34L7J2</accession>
<gene>
    <name evidence="2" type="ORF">WHR41_00450</name>
</gene>
<name>A0AB34L7J2_9PEZI</name>
<dbReference type="PANTHER" id="PTHR28061:SF1">
    <property type="entry name" value="INO80 COMPLEX SUBUNIT 4"/>
    <property type="match status" value="1"/>
</dbReference>
<dbReference type="InterPro" id="IPR013175">
    <property type="entry name" value="INO80_su_Ies4"/>
</dbReference>
<evidence type="ECO:0000313" key="2">
    <source>
        <dbReference type="EMBL" id="KAL1591153.1"/>
    </source>
</evidence>
<comment type="caution">
    <text evidence="2">The sequence shown here is derived from an EMBL/GenBank/DDBJ whole genome shotgun (WGS) entry which is preliminary data.</text>
</comment>
<feature type="compositionally biased region" description="Basic residues" evidence="1">
    <location>
        <begin position="90"/>
        <end position="105"/>
    </location>
</feature>
<evidence type="ECO:0000313" key="3">
    <source>
        <dbReference type="Proteomes" id="UP000803884"/>
    </source>
</evidence>
<feature type="compositionally biased region" description="Low complexity" evidence="1">
    <location>
        <begin position="142"/>
        <end position="158"/>
    </location>
</feature>
<feature type="compositionally biased region" description="Polar residues" evidence="1">
    <location>
        <begin position="38"/>
        <end position="47"/>
    </location>
</feature>
<feature type="region of interest" description="Disordered" evidence="1">
    <location>
        <begin position="1"/>
        <end position="159"/>
    </location>
</feature>
<protein>
    <recommendedName>
        <fullName evidence="4">INO80 complex, subunit Ies4</fullName>
    </recommendedName>
</protein>
<dbReference type="GO" id="GO:0006338">
    <property type="term" value="P:chromatin remodeling"/>
    <property type="evidence" value="ECO:0007669"/>
    <property type="project" value="InterPro"/>
</dbReference>
<keyword evidence="3" id="KW-1185">Reference proteome</keyword>
<evidence type="ECO:0000256" key="1">
    <source>
        <dbReference type="SAM" id="MobiDB-lite"/>
    </source>
</evidence>
<organism evidence="2 3">
    <name type="scientific">Cladosporium halotolerans</name>
    <dbReference type="NCBI Taxonomy" id="1052096"/>
    <lineage>
        <taxon>Eukaryota</taxon>
        <taxon>Fungi</taxon>
        <taxon>Dikarya</taxon>
        <taxon>Ascomycota</taxon>
        <taxon>Pezizomycotina</taxon>
        <taxon>Dothideomycetes</taxon>
        <taxon>Dothideomycetidae</taxon>
        <taxon>Cladosporiales</taxon>
        <taxon>Cladosporiaceae</taxon>
        <taxon>Cladosporium</taxon>
    </lineage>
</organism>
<dbReference type="GO" id="GO:0031011">
    <property type="term" value="C:Ino80 complex"/>
    <property type="evidence" value="ECO:0007669"/>
    <property type="project" value="InterPro"/>
</dbReference>
<dbReference type="PANTHER" id="PTHR28061">
    <property type="entry name" value="INO EIGHTY SUBUNIT 4"/>
    <property type="match status" value="1"/>
</dbReference>
<sequence length="260" mass="26715">MATPKGSRKTRIVTLNVAPDALARLVSSPSSRKESSSTPTLPTTDVTPSIAPPVPSPGDKSEESVSTPMPATGADTPDTNSLAPPPKIDGRRKRGGGAVAGRKRAPPVIDPNAPPREKGRPGPKKKPRLPDGTIDRSGETGGNAKAANAAAHKLGPKANTGAINAGLRALDRSGKPCRRWEKRGLQLKSFTGATWALSSWKAPTRPSGIDANGEVKSDSSSELKPPGSSAMPSEKSQSGDHGDTTMMTGMESSPAPVAAT</sequence>
<dbReference type="AlphaFoldDB" id="A0AB34L7J2"/>